<protein>
    <submittedName>
        <fullName evidence="2">Uncharacterized protein</fullName>
    </submittedName>
</protein>
<name>A0A3M8DUZ6_9BACL</name>
<feature type="region of interest" description="Disordered" evidence="1">
    <location>
        <begin position="10"/>
        <end position="61"/>
    </location>
</feature>
<comment type="caution">
    <text evidence="2">The sequence shown here is derived from an EMBL/GenBank/DDBJ whole genome shotgun (WGS) entry which is preliminary data.</text>
</comment>
<evidence type="ECO:0000256" key="1">
    <source>
        <dbReference type="SAM" id="MobiDB-lite"/>
    </source>
</evidence>
<evidence type="ECO:0000313" key="3">
    <source>
        <dbReference type="Proteomes" id="UP000271031"/>
    </source>
</evidence>
<keyword evidence="3" id="KW-1185">Reference proteome</keyword>
<reference evidence="2 3" key="1">
    <citation type="submission" date="2018-10" db="EMBL/GenBank/DDBJ databases">
        <title>Phylogenomics of Brevibacillus.</title>
        <authorList>
            <person name="Dunlap C."/>
        </authorList>
    </citation>
    <scope>NUCLEOTIDE SEQUENCE [LARGE SCALE GENOMIC DNA]</scope>
    <source>
        <strain evidence="2 3">JCM 15716</strain>
    </source>
</reference>
<dbReference type="Proteomes" id="UP000271031">
    <property type="component" value="Unassembled WGS sequence"/>
</dbReference>
<proteinExistence type="predicted"/>
<organism evidence="2 3">
    <name type="scientific">Brevibacillus fluminis</name>
    <dbReference type="NCBI Taxonomy" id="511487"/>
    <lineage>
        <taxon>Bacteria</taxon>
        <taxon>Bacillati</taxon>
        <taxon>Bacillota</taxon>
        <taxon>Bacilli</taxon>
        <taxon>Bacillales</taxon>
        <taxon>Paenibacillaceae</taxon>
        <taxon>Brevibacillus</taxon>
    </lineage>
</organism>
<sequence>MLKKILHHLLSSKSSSHRHRTYSSSDTYHRKNTHYHSSHGHSHYGSTHYKKKHSSHSFFSS</sequence>
<accession>A0A3M8DUZ6</accession>
<evidence type="ECO:0000313" key="2">
    <source>
        <dbReference type="EMBL" id="RNB92003.1"/>
    </source>
</evidence>
<gene>
    <name evidence="2" type="ORF">EDM56_04420</name>
</gene>
<dbReference type="EMBL" id="RHHQ01000004">
    <property type="protein sequence ID" value="RNB92003.1"/>
    <property type="molecule type" value="Genomic_DNA"/>
</dbReference>
<dbReference type="AlphaFoldDB" id="A0A3M8DUZ6"/>
<feature type="compositionally biased region" description="Basic residues" evidence="1">
    <location>
        <begin position="30"/>
        <end position="55"/>
    </location>
</feature>